<evidence type="ECO:0000313" key="2">
    <source>
        <dbReference type="EMBL" id="KAF2000539.1"/>
    </source>
</evidence>
<dbReference type="Proteomes" id="UP000799779">
    <property type="component" value="Unassembled WGS sequence"/>
</dbReference>
<name>A0A6A5WIA6_9PLEO</name>
<reference evidence="2" key="1">
    <citation type="journal article" date="2020" name="Stud. Mycol.">
        <title>101 Dothideomycetes genomes: a test case for predicting lifestyles and emergence of pathogens.</title>
        <authorList>
            <person name="Haridas S."/>
            <person name="Albert R."/>
            <person name="Binder M."/>
            <person name="Bloem J."/>
            <person name="Labutti K."/>
            <person name="Salamov A."/>
            <person name="Andreopoulos B."/>
            <person name="Baker S."/>
            <person name="Barry K."/>
            <person name="Bills G."/>
            <person name="Bluhm B."/>
            <person name="Cannon C."/>
            <person name="Castanera R."/>
            <person name="Culley D."/>
            <person name="Daum C."/>
            <person name="Ezra D."/>
            <person name="Gonzalez J."/>
            <person name="Henrissat B."/>
            <person name="Kuo A."/>
            <person name="Liang C."/>
            <person name="Lipzen A."/>
            <person name="Lutzoni F."/>
            <person name="Magnuson J."/>
            <person name="Mondo S."/>
            <person name="Nolan M."/>
            <person name="Ohm R."/>
            <person name="Pangilinan J."/>
            <person name="Park H.-J."/>
            <person name="Ramirez L."/>
            <person name="Alfaro M."/>
            <person name="Sun H."/>
            <person name="Tritt A."/>
            <person name="Yoshinaga Y."/>
            <person name="Zwiers L.-H."/>
            <person name="Turgeon B."/>
            <person name="Goodwin S."/>
            <person name="Spatafora J."/>
            <person name="Crous P."/>
            <person name="Grigoriev I."/>
        </authorList>
    </citation>
    <scope>NUCLEOTIDE SEQUENCE</scope>
    <source>
        <strain evidence="2">CBS 123094</strain>
    </source>
</reference>
<evidence type="ECO:0000256" key="1">
    <source>
        <dbReference type="SAM" id="MobiDB-lite"/>
    </source>
</evidence>
<evidence type="ECO:0000313" key="3">
    <source>
        <dbReference type="Proteomes" id="UP000799779"/>
    </source>
</evidence>
<keyword evidence="3" id="KW-1185">Reference proteome</keyword>
<feature type="region of interest" description="Disordered" evidence="1">
    <location>
        <begin position="125"/>
        <end position="161"/>
    </location>
</feature>
<organism evidence="2 3">
    <name type="scientific">Amniculicola lignicola CBS 123094</name>
    <dbReference type="NCBI Taxonomy" id="1392246"/>
    <lineage>
        <taxon>Eukaryota</taxon>
        <taxon>Fungi</taxon>
        <taxon>Dikarya</taxon>
        <taxon>Ascomycota</taxon>
        <taxon>Pezizomycotina</taxon>
        <taxon>Dothideomycetes</taxon>
        <taxon>Pleosporomycetidae</taxon>
        <taxon>Pleosporales</taxon>
        <taxon>Amniculicolaceae</taxon>
        <taxon>Amniculicola</taxon>
    </lineage>
</organism>
<gene>
    <name evidence="2" type="ORF">P154DRAFT_620064</name>
</gene>
<dbReference type="AlphaFoldDB" id="A0A6A5WIA6"/>
<feature type="region of interest" description="Disordered" evidence="1">
    <location>
        <begin position="34"/>
        <end position="74"/>
    </location>
</feature>
<sequence length="161" mass="17702">MRHRNIPYDEEQILLARLCLSSCSVTPDWNRIWHSRPSRPASEPDRPRGQWTTGRHTAWSKDIQRPGGGGQGGRAAKARHIWSVLLDAITQDILAIPPLSSHASLRLTALGSVFPWDARAAPNERARQWHGSHGGAASSLGTPRWALGQGDISRSRPAVTL</sequence>
<proteinExistence type="predicted"/>
<protein>
    <submittedName>
        <fullName evidence="2">Uncharacterized protein</fullName>
    </submittedName>
</protein>
<accession>A0A6A5WIA6</accession>
<dbReference type="EMBL" id="ML977588">
    <property type="protein sequence ID" value="KAF2000539.1"/>
    <property type="molecule type" value="Genomic_DNA"/>
</dbReference>